<dbReference type="AlphaFoldDB" id="A0A432Z262"/>
<dbReference type="STRING" id="1122124.GCA_000423165_02058"/>
<comment type="caution">
    <text evidence="2">The sequence shown here is derived from an EMBL/GenBank/DDBJ whole genome shotgun (WGS) entry which is preliminary data.</text>
</comment>
<feature type="signal peptide" evidence="1">
    <location>
        <begin position="1"/>
        <end position="22"/>
    </location>
</feature>
<evidence type="ECO:0000256" key="1">
    <source>
        <dbReference type="SAM" id="SignalP"/>
    </source>
</evidence>
<name>A0A432Z262_9GAMM</name>
<proteinExistence type="predicted"/>
<evidence type="ECO:0000313" key="2">
    <source>
        <dbReference type="EMBL" id="RUO71992.1"/>
    </source>
</evidence>
<dbReference type="Proteomes" id="UP000287022">
    <property type="component" value="Unassembled WGS sequence"/>
</dbReference>
<evidence type="ECO:0000313" key="3">
    <source>
        <dbReference type="Proteomes" id="UP000287022"/>
    </source>
</evidence>
<protein>
    <submittedName>
        <fullName evidence="2">DUF3016 domain-containing protein</fullName>
    </submittedName>
</protein>
<gene>
    <name evidence="2" type="ORF">CWI80_09305</name>
</gene>
<dbReference type="InterPro" id="IPR021557">
    <property type="entry name" value="DUF3016"/>
</dbReference>
<reference evidence="3" key="1">
    <citation type="journal article" date="2018" name="Front. Microbiol.">
        <title>Genome-Based Analysis Reveals the Taxonomy and Diversity of the Family Idiomarinaceae.</title>
        <authorList>
            <person name="Liu Y."/>
            <person name="Lai Q."/>
            <person name="Shao Z."/>
        </authorList>
    </citation>
    <scope>NUCLEOTIDE SEQUENCE [LARGE SCALE GENOMIC DNA]</scope>
    <source>
        <strain evidence="3">c121</strain>
    </source>
</reference>
<dbReference type="EMBL" id="PIQE01000003">
    <property type="protein sequence ID" value="RUO71992.1"/>
    <property type="molecule type" value="Genomic_DNA"/>
</dbReference>
<accession>A0A432Z262</accession>
<sequence>MLTMKSISGILLVGLLSANAHAADVSVEWKDIESYRDIEAVNGVQERFEQRVMQELTEHWQTLGAQLPEQHKLSIVMTDLDLTGRVEPTFGVGGSSYMRIVDGASYPAMRFSFSYTDAEGKELSSADDVRLRDLGQGSSSKRSIMGSSRDGLYFEKQLMDDWFEKTFKRD</sequence>
<organism evidence="2 3">
    <name type="scientific">Pseudidiomarina sediminum</name>
    <dbReference type="NCBI Taxonomy" id="431675"/>
    <lineage>
        <taxon>Bacteria</taxon>
        <taxon>Pseudomonadati</taxon>
        <taxon>Pseudomonadota</taxon>
        <taxon>Gammaproteobacteria</taxon>
        <taxon>Alteromonadales</taxon>
        <taxon>Idiomarinaceae</taxon>
        <taxon>Pseudidiomarina</taxon>
    </lineage>
</organism>
<dbReference type="RefSeq" id="WP_026860769.1">
    <property type="nucleotide sequence ID" value="NZ_PIQE01000003.1"/>
</dbReference>
<keyword evidence="1" id="KW-0732">Signal</keyword>
<keyword evidence="3" id="KW-1185">Reference proteome</keyword>
<dbReference type="Pfam" id="PF11454">
    <property type="entry name" value="DUF3016"/>
    <property type="match status" value="1"/>
</dbReference>
<feature type="chain" id="PRO_5019120586" evidence="1">
    <location>
        <begin position="23"/>
        <end position="170"/>
    </location>
</feature>